<comment type="caution">
    <text evidence="1">The sequence shown here is derived from an EMBL/GenBank/DDBJ whole genome shotgun (WGS) entry which is preliminary data.</text>
</comment>
<proteinExistence type="predicted"/>
<reference evidence="1 2" key="1">
    <citation type="submission" date="2020-04" db="EMBL/GenBank/DDBJ databases">
        <title>Perkinsus olseni comparative genomics.</title>
        <authorList>
            <person name="Bogema D.R."/>
        </authorList>
    </citation>
    <scope>NUCLEOTIDE SEQUENCE [LARGE SCALE GENOMIC DNA]</scope>
    <source>
        <strain evidence="1">ATCC PRA-205</strain>
    </source>
</reference>
<sequence>VTAPLDVIPNSKMGRLVSLLFFKDDSRTERISSIFHQVTEGDGLDKAACRELIEEWKAMFLPLKITDKSVDEESGSNNSEIIDETEDQTNPLWKRYELDPTEFILFVLGK</sequence>
<feature type="non-terminal residue" evidence="1">
    <location>
        <position position="1"/>
    </location>
</feature>
<evidence type="ECO:0000313" key="1">
    <source>
        <dbReference type="EMBL" id="KAF4676844.1"/>
    </source>
</evidence>
<organism evidence="1 2">
    <name type="scientific">Perkinsus olseni</name>
    <name type="common">Perkinsus atlanticus</name>
    <dbReference type="NCBI Taxonomy" id="32597"/>
    <lineage>
        <taxon>Eukaryota</taxon>
        <taxon>Sar</taxon>
        <taxon>Alveolata</taxon>
        <taxon>Perkinsozoa</taxon>
        <taxon>Perkinsea</taxon>
        <taxon>Perkinsida</taxon>
        <taxon>Perkinsidae</taxon>
        <taxon>Perkinsus</taxon>
    </lineage>
</organism>
<gene>
    <name evidence="1" type="ORF">FOZ62_014418</name>
</gene>
<dbReference type="Proteomes" id="UP000574390">
    <property type="component" value="Unassembled WGS sequence"/>
</dbReference>
<accession>A0A7J6MZM1</accession>
<dbReference type="AlphaFoldDB" id="A0A7J6MZM1"/>
<name>A0A7J6MZM1_PEROL</name>
<dbReference type="EMBL" id="JABANM010038347">
    <property type="protein sequence ID" value="KAF4676844.1"/>
    <property type="molecule type" value="Genomic_DNA"/>
</dbReference>
<protein>
    <submittedName>
        <fullName evidence="1">Uncharacterized protein</fullName>
    </submittedName>
</protein>
<feature type="non-terminal residue" evidence="1">
    <location>
        <position position="110"/>
    </location>
</feature>
<evidence type="ECO:0000313" key="2">
    <source>
        <dbReference type="Proteomes" id="UP000574390"/>
    </source>
</evidence>